<keyword evidence="2" id="KW-1185">Reference proteome</keyword>
<proteinExistence type="predicted"/>
<accession>A0A0W1AKE2</accession>
<dbReference type="OrthoDB" id="5631716at2"/>
<protein>
    <submittedName>
        <fullName evidence="1">Leucine-rich repeat-containing protein (Substrate of the Dot/Icm secretion system)</fullName>
    </submittedName>
</protein>
<dbReference type="SUPFAM" id="SSF52047">
    <property type="entry name" value="RNI-like"/>
    <property type="match status" value="1"/>
</dbReference>
<dbReference type="AlphaFoldDB" id="A0A0W1AKE2"/>
<dbReference type="PATRIC" id="fig|66969.6.peg.1093"/>
<reference evidence="1 2" key="1">
    <citation type="submission" date="2015-11" db="EMBL/GenBank/DDBJ databases">
        <title>Genomic analysis of 38 Legionella species identifies large and diverse effector repertoires.</title>
        <authorList>
            <person name="Burstein D."/>
            <person name="Amaro F."/>
            <person name="Zusman T."/>
            <person name="Lifshitz Z."/>
            <person name="Cohen O."/>
            <person name="Gilbert J.A."/>
            <person name="Pupko T."/>
            <person name="Shuman H.A."/>
            <person name="Segal G."/>
        </authorList>
    </citation>
    <scope>NUCLEOTIDE SEQUENCE [LARGE SCALE GENOMIC DNA]</scope>
    <source>
        <strain evidence="1 2">ATCC 51914</strain>
    </source>
</reference>
<evidence type="ECO:0000313" key="2">
    <source>
        <dbReference type="Proteomes" id="UP000054729"/>
    </source>
</evidence>
<comment type="caution">
    <text evidence="1">The sequence shown here is derived from an EMBL/GenBank/DDBJ whole genome shotgun (WGS) entry which is preliminary data.</text>
</comment>
<dbReference type="STRING" id="66969.Lwal_1002"/>
<sequence>MGWNILDELGPDGLKTALQGIPENITSLILSANGLFTLRDGGLKTGLQGIPKNITTLNLSVGFLFDLGANDLKTALQGIPENVATLALSNNSLNALGVKGLKTVLQGIPENIISLDLSKNDLYTLNLLDLVKALATIPNHVTSVHLGDNGLFIKKTTKEIDAFLQLLGENRHRYNLSGNGESQLARALAPMALLTQENSTNNPAFPTLPKDVVAHILSFLDTKHNPENKIEFFESQLQLTIEAIATIKSKRISAPINPCSDYKTHLESTNNAQPILQIPQEVFLKHIPLNAQDIKNLRLTCSGFSFFRYKSAINRSGKGDAYLLMEKVIHFRIKEATEIVRNNPEALFMKICYEVNEKVDVDSSATEFHSPLQRAFRNLDTYMWNSLYETIKEDPELLKQYKSQLSEVNAHFDIQPLISAYDNYLTFYENEKPELNHIDEDSPEAVKAFRLFRDIRTQQDLLPMHMIYEMCRPNAHMSCKIDYDKVFTKEYFNAEKHTWLFLNPVLNSGPSANSHPDAGRFEISNNPPPPSKILCFIEEQRGGITLPVNKLKDLEQLVNKGLGALVRGDYTFGAFPALAYGTAVEDDQQLFLKLYEIRLKEFLKHKELLFGNSCTKERTMTLNQ</sequence>
<dbReference type="Proteomes" id="UP000054729">
    <property type="component" value="Unassembled WGS sequence"/>
</dbReference>
<evidence type="ECO:0000313" key="1">
    <source>
        <dbReference type="EMBL" id="KTD81750.1"/>
    </source>
</evidence>
<dbReference type="InterPro" id="IPR032675">
    <property type="entry name" value="LRR_dom_sf"/>
</dbReference>
<dbReference type="RefSeq" id="WP_058479815.1">
    <property type="nucleotide sequence ID" value="NZ_CAAAIQ010000031.1"/>
</dbReference>
<dbReference type="Gene3D" id="3.80.10.10">
    <property type="entry name" value="Ribonuclease Inhibitor"/>
    <property type="match status" value="1"/>
</dbReference>
<name>A0A0W1AKE2_9GAMM</name>
<dbReference type="EMBL" id="LNZB01000020">
    <property type="protein sequence ID" value="KTD81750.1"/>
    <property type="molecule type" value="Genomic_DNA"/>
</dbReference>
<gene>
    <name evidence="1" type="ORF">Lwal_1002</name>
</gene>
<organism evidence="1 2">
    <name type="scientific">Legionella waltersii</name>
    <dbReference type="NCBI Taxonomy" id="66969"/>
    <lineage>
        <taxon>Bacteria</taxon>
        <taxon>Pseudomonadati</taxon>
        <taxon>Pseudomonadota</taxon>
        <taxon>Gammaproteobacteria</taxon>
        <taxon>Legionellales</taxon>
        <taxon>Legionellaceae</taxon>
        <taxon>Legionella</taxon>
    </lineage>
</organism>